<evidence type="ECO:0000256" key="9">
    <source>
        <dbReference type="ARBA" id="ARBA00023136"/>
    </source>
</evidence>
<comment type="similarity">
    <text evidence="2">Belongs to the FliJ family.</text>
</comment>
<comment type="subcellular location">
    <subcellularLocation>
        <location evidence="1">Cell membrane</location>
        <topology evidence="1">Peripheral membrane protein</topology>
        <orientation evidence="1">Cytoplasmic side</orientation>
    </subcellularLocation>
</comment>
<dbReference type="GO" id="GO:0009288">
    <property type="term" value="C:bacterial-type flagellum"/>
    <property type="evidence" value="ECO:0007669"/>
    <property type="project" value="InterPro"/>
</dbReference>
<dbReference type="GO" id="GO:0015031">
    <property type="term" value="P:protein transport"/>
    <property type="evidence" value="ECO:0007669"/>
    <property type="project" value="UniProtKB-KW"/>
</dbReference>
<evidence type="ECO:0000313" key="12">
    <source>
        <dbReference type="EMBL" id="MZP30535.1"/>
    </source>
</evidence>
<keyword evidence="13" id="KW-1185">Reference proteome</keyword>
<proteinExistence type="inferred from homology"/>
<evidence type="ECO:0000256" key="7">
    <source>
        <dbReference type="ARBA" id="ARBA00022795"/>
    </source>
</evidence>
<evidence type="ECO:0000256" key="4">
    <source>
        <dbReference type="ARBA" id="ARBA00022448"/>
    </source>
</evidence>
<comment type="caution">
    <text evidence="12">The sequence shown here is derived from an EMBL/GenBank/DDBJ whole genome shotgun (WGS) entry which is preliminary data.</text>
</comment>
<evidence type="ECO:0000256" key="3">
    <source>
        <dbReference type="ARBA" id="ARBA00020392"/>
    </source>
</evidence>
<keyword evidence="10" id="KW-1006">Bacterial flagellum protein export</keyword>
<evidence type="ECO:0000256" key="8">
    <source>
        <dbReference type="ARBA" id="ARBA00022927"/>
    </source>
</evidence>
<dbReference type="GO" id="GO:0044781">
    <property type="term" value="P:bacterial-type flagellum organization"/>
    <property type="evidence" value="ECO:0007669"/>
    <property type="project" value="UniProtKB-KW"/>
</dbReference>
<evidence type="ECO:0000256" key="1">
    <source>
        <dbReference type="ARBA" id="ARBA00004413"/>
    </source>
</evidence>
<dbReference type="OrthoDB" id="1727315at2"/>
<evidence type="ECO:0000256" key="10">
    <source>
        <dbReference type="ARBA" id="ARBA00023225"/>
    </source>
</evidence>
<keyword evidence="4" id="KW-0813">Transport</keyword>
<evidence type="ECO:0000256" key="5">
    <source>
        <dbReference type="ARBA" id="ARBA00022475"/>
    </source>
</evidence>
<keyword evidence="11" id="KW-0175">Coiled coil</keyword>
<evidence type="ECO:0000313" key="13">
    <source>
        <dbReference type="Proteomes" id="UP000463470"/>
    </source>
</evidence>
<sequence length="151" mass="18244">MKPFRFKLQTALDLKLRQEDVLKGELQCQQEIVRQKETELAAVREKMDEAVENIRPRPGAPFNLEERLLFNQYWLRLKALEARQESELQQEQTKLAEIRQKLLEMMRDRKVMERLKEKHLADYKKALLREEQKLLDEMALNRFIGNNEFME</sequence>
<dbReference type="EMBL" id="WXEY01000015">
    <property type="protein sequence ID" value="MZP30535.1"/>
    <property type="molecule type" value="Genomic_DNA"/>
</dbReference>
<dbReference type="Proteomes" id="UP000463470">
    <property type="component" value="Unassembled WGS sequence"/>
</dbReference>
<evidence type="ECO:0000256" key="2">
    <source>
        <dbReference type="ARBA" id="ARBA00010004"/>
    </source>
</evidence>
<feature type="coiled-coil region" evidence="11">
    <location>
        <begin position="26"/>
        <end position="53"/>
    </location>
</feature>
<keyword evidence="5" id="KW-1003">Cell membrane</keyword>
<keyword evidence="12" id="KW-0966">Cell projection</keyword>
<dbReference type="RefSeq" id="WP_161259060.1">
    <property type="nucleotide sequence ID" value="NZ_WXEY01000015.1"/>
</dbReference>
<keyword evidence="12" id="KW-0282">Flagellum</keyword>
<name>A0A845L665_9FIRM</name>
<dbReference type="AlphaFoldDB" id="A0A845L665"/>
<dbReference type="NCBIfam" id="TIGR02473">
    <property type="entry name" value="flagell_FliJ"/>
    <property type="match status" value="1"/>
</dbReference>
<dbReference type="Pfam" id="PF02050">
    <property type="entry name" value="FliJ"/>
    <property type="match status" value="1"/>
</dbReference>
<evidence type="ECO:0000256" key="6">
    <source>
        <dbReference type="ARBA" id="ARBA00022500"/>
    </source>
</evidence>
<feature type="coiled-coil region" evidence="11">
    <location>
        <begin position="81"/>
        <end position="115"/>
    </location>
</feature>
<dbReference type="GO" id="GO:0071973">
    <property type="term" value="P:bacterial-type flagellum-dependent cell motility"/>
    <property type="evidence" value="ECO:0007669"/>
    <property type="project" value="InterPro"/>
</dbReference>
<organism evidence="12 13">
    <name type="scientific">Heliomicrobium undosum</name>
    <dbReference type="NCBI Taxonomy" id="121734"/>
    <lineage>
        <taxon>Bacteria</taxon>
        <taxon>Bacillati</taxon>
        <taxon>Bacillota</taxon>
        <taxon>Clostridia</taxon>
        <taxon>Eubacteriales</taxon>
        <taxon>Heliobacteriaceae</taxon>
        <taxon>Heliomicrobium</taxon>
    </lineage>
</organism>
<accession>A0A845L665</accession>
<dbReference type="Gene3D" id="1.10.287.1700">
    <property type="match status" value="1"/>
</dbReference>
<keyword evidence="7" id="KW-1005">Bacterial flagellum biogenesis</keyword>
<gene>
    <name evidence="12" type="primary">fliJ</name>
    <name evidence="12" type="ORF">GTO91_12505</name>
</gene>
<keyword evidence="8" id="KW-0653">Protein transport</keyword>
<keyword evidence="9" id="KW-0472">Membrane</keyword>
<dbReference type="GO" id="GO:0005886">
    <property type="term" value="C:plasma membrane"/>
    <property type="evidence" value="ECO:0007669"/>
    <property type="project" value="UniProtKB-SubCell"/>
</dbReference>
<keyword evidence="12" id="KW-0969">Cilium</keyword>
<dbReference type="InterPro" id="IPR053716">
    <property type="entry name" value="Flag_assembly_chemotaxis_eff"/>
</dbReference>
<keyword evidence="6" id="KW-0145">Chemotaxis</keyword>
<dbReference type="InterPro" id="IPR012823">
    <property type="entry name" value="Flagell_FliJ"/>
</dbReference>
<reference evidence="12 13" key="1">
    <citation type="submission" date="2020-01" db="EMBL/GenBank/DDBJ databases">
        <title>Whole-genome sequence of Heliobacterium undosum DSM 13378.</title>
        <authorList>
            <person name="Kyndt J.A."/>
            <person name="Meyer T.E."/>
        </authorList>
    </citation>
    <scope>NUCLEOTIDE SEQUENCE [LARGE SCALE GENOMIC DNA]</scope>
    <source>
        <strain evidence="12 13">DSM 13378</strain>
    </source>
</reference>
<evidence type="ECO:0000256" key="11">
    <source>
        <dbReference type="SAM" id="Coils"/>
    </source>
</evidence>
<protein>
    <recommendedName>
        <fullName evidence="3">Flagellar FliJ protein</fullName>
    </recommendedName>
</protein>
<dbReference type="GO" id="GO:0006935">
    <property type="term" value="P:chemotaxis"/>
    <property type="evidence" value="ECO:0007669"/>
    <property type="project" value="UniProtKB-KW"/>
</dbReference>